<feature type="transmembrane region" description="Helical" evidence="1">
    <location>
        <begin position="334"/>
        <end position="357"/>
    </location>
</feature>
<keyword evidence="1" id="KW-1133">Transmembrane helix</keyword>
<accession>A0A1E3AIB1</accession>
<name>A0A1E3AIB1_9FIRM</name>
<dbReference type="PANTHER" id="PTHR11328:SF24">
    <property type="entry name" value="MAJOR FACILITATOR SUPERFAMILY (MFS) PROFILE DOMAIN-CONTAINING PROTEIN"/>
    <property type="match status" value="1"/>
</dbReference>
<dbReference type="InterPro" id="IPR001927">
    <property type="entry name" value="Na/Gal_symport"/>
</dbReference>
<feature type="transmembrane region" description="Helical" evidence="1">
    <location>
        <begin position="155"/>
        <end position="174"/>
    </location>
</feature>
<feature type="transmembrane region" description="Helical" evidence="1">
    <location>
        <begin position="113"/>
        <end position="134"/>
    </location>
</feature>
<protein>
    <submittedName>
        <fullName evidence="2">Inner membrane symporter YicJ</fullName>
    </submittedName>
</protein>
<dbReference type="PANTHER" id="PTHR11328">
    <property type="entry name" value="MAJOR FACILITATOR SUPERFAMILY DOMAIN-CONTAINING PROTEIN"/>
    <property type="match status" value="1"/>
</dbReference>
<dbReference type="PATRIC" id="fig|1432052.4.peg.132"/>
<dbReference type="Gene3D" id="1.20.1250.20">
    <property type="entry name" value="MFS general substrate transporter like domains"/>
    <property type="match status" value="2"/>
</dbReference>
<gene>
    <name evidence="2" type="primary">yicJ_1</name>
    <name evidence="2" type="ORF">BEI61_00122</name>
</gene>
<dbReference type="Proteomes" id="UP000094067">
    <property type="component" value="Unassembled WGS sequence"/>
</dbReference>
<feature type="transmembrane region" description="Helical" evidence="1">
    <location>
        <begin position="43"/>
        <end position="70"/>
    </location>
</feature>
<dbReference type="NCBIfam" id="TIGR00792">
    <property type="entry name" value="gph"/>
    <property type="match status" value="1"/>
</dbReference>
<dbReference type="AlphaFoldDB" id="A0A1E3AIB1"/>
<evidence type="ECO:0000313" key="3">
    <source>
        <dbReference type="Proteomes" id="UP000094067"/>
    </source>
</evidence>
<dbReference type="GO" id="GO:0006814">
    <property type="term" value="P:sodium ion transport"/>
    <property type="evidence" value="ECO:0007669"/>
    <property type="project" value="InterPro"/>
</dbReference>
<dbReference type="Pfam" id="PF13347">
    <property type="entry name" value="MFS_2"/>
    <property type="match status" value="1"/>
</dbReference>
<dbReference type="InterPro" id="IPR039672">
    <property type="entry name" value="MFS_2"/>
</dbReference>
<reference evidence="2 3" key="1">
    <citation type="submission" date="2016-07" db="EMBL/GenBank/DDBJ databases">
        <title>Characterization of isolates of Eisenbergiella tayi derived from blood cultures, using whole genome sequencing.</title>
        <authorList>
            <person name="Burdz T."/>
            <person name="Wiebe D."/>
            <person name="Huynh C."/>
            <person name="Bernard K."/>
        </authorList>
    </citation>
    <scope>NUCLEOTIDE SEQUENCE [LARGE SCALE GENOMIC DNA]</scope>
    <source>
        <strain evidence="2 3">NML 110608</strain>
    </source>
</reference>
<feature type="transmembrane region" description="Helical" evidence="1">
    <location>
        <begin position="271"/>
        <end position="294"/>
    </location>
</feature>
<evidence type="ECO:0000313" key="2">
    <source>
        <dbReference type="EMBL" id="ODM08493.1"/>
    </source>
</evidence>
<feature type="transmembrane region" description="Helical" evidence="1">
    <location>
        <begin position="20"/>
        <end position="37"/>
    </location>
</feature>
<dbReference type="EMBL" id="MCGH01000001">
    <property type="protein sequence ID" value="ODM08493.1"/>
    <property type="molecule type" value="Genomic_DNA"/>
</dbReference>
<dbReference type="SUPFAM" id="SSF103473">
    <property type="entry name" value="MFS general substrate transporter"/>
    <property type="match status" value="1"/>
</dbReference>
<organism evidence="2 3">
    <name type="scientific">Eisenbergiella tayi</name>
    <dbReference type="NCBI Taxonomy" id="1432052"/>
    <lineage>
        <taxon>Bacteria</taxon>
        <taxon>Bacillati</taxon>
        <taxon>Bacillota</taxon>
        <taxon>Clostridia</taxon>
        <taxon>Lachnospirales</taxon>
        <taxon>Lachnospiraceae</taxon>
        <taxon>Eisenbergiella</taxon>
    </lineage>
</organism>
<feature type="transmembrane region" description="Helical" evidence="1">
    <location>
        <begin position="186"/>
        <end position="205"/>
    </location>
</feature>
<dbReference type="GO" id="GO:0005886">
    <property type="term" value="C:plasma membrane"/>
    <property type="evidence" value="ECO:0007669"/>
    <property type="project" value="TreeGrafter"/>
</dbReference>
<keyword evidence="1" id="KW-0472">Membrane</keyword>
<feature type="transmembrane region" description="Helical" evidence="1">
    <location>
        <begin position="306"/>
        <end position="328"/>
    </location>
</feature>
<dbReference type="InterPro" id="IPR036259">
    <property type="entry name" value="MFS_trans_sf"/>
</dbReference>
<evidence type="ECO:0000256" key="1">
    <source>
        <dbReference type="SAM" id="Phobius"/>
    </source>
</evidence>
<feature type="transmembrane region" description="Helical" evidence="1">
    <location>
        <begin position="378"/>
        <end position="402"/>
    </location>
</feature>
<keyword evidence="1" id="KW-0812">Transmembrane</keyword>
<comment type="caution">
    <text evidence="2">The sequence shown here is derived from an EMBL/GenBank/DDBJ whole genome shotgun (WGS) entry which is preliminary data.</text>
</comment>
<sequence>MQEKKYLKWYNKVGYGSGDLAANMVYALLTSFVMIYLTDTVGLNAGIAGTLMMLSKFADGITDVFFGSLIDKTKSKMGKARPWMLWSYLGNAVMLVAIFAIPKSLGDTAKYAYFFIAYTLLNAVFYTANNIAYASLTSLITRNNNERVQVGSIRFMFSLATNLIVASITVGLVGKLGGGAMGWRNVAIIYALIGLIVNTISVFSVKEVVDEDEGAEKKEEEEKLTLLESAKLLVKNKYYLMIVAVYILTYIQTGIAGIGIYYMTYVFGNPALLGTFSAAQMFPMIVGLALTPALVKKAGSMYKVNLTGYCIAFFMRIGFIIGGLIGSIPMMLTFSVISGLCVSPVTGDLNALIAATSDYTYRTKGKRIDGTMFSCSSLGIKIGGGLGTALAGMLLEAGGYVANAPVQSASCINMLKFMYLGFPFITVIITTIILSRLKVEKANEDWDREHAVEKA</sequence>
<dbReference type="GO" id="GO:0008643">
    <property type="term" value="P:carbohydrate transport"/>
    <property type="evidence" value="ECO:0007669"/>
    <property type="project" value="InterPro"/>
</dbReference>
<dbReference type="RefSeq" id="WP_044972133.1">
    <property type="nucleotide sequence ID" value="NZ_MCGH01000001.1"/>
</dbReference>
<dbReference type="GO" id="GO:0015293">
    <property type="term" value="F:symporter activity"/>
    <property type="evidence" value="ECO:0007669"/>
    <property type="project" value="InterPro"/>
</dbReference>
<feature type="transmembrane region" description="Helical" evidence="1">
    <location>
        <begin position="238"/>
        <end position="265"/>
    </location>
</feature>
<feature type="transmembrane region" description="Helical" evidence="1">
    <location>
        <begin position="82"/>
        <end position="101"/>
    </location>
</feature>
<feature type="transmembrane region" description="Helical" evidence="1">
    <location>
        <begin position="414"/>
        <end position="434"/>
    </location>
</feature>
<proteinExistence type="predicted"/>